<evidence type="ECO:0000313" key="1">
    <source>
        <dbReference type="EMBL" id="MEU3786444.1"/>
    </source>
</evidence>
<gene>
    <name evidence="1" type="ORF">AB0E89_38925</name>
</gene>
<dbReference type="EMBL" id="JBEZVE010000028">
    <property type="protein sequence ID" value="MEU3786444.1"/>
    <property type="molecule type" value="Genomic_DNA"/>
</dbReference>
<protein>
    <submittedName>
        <fullName evidence="1">Uncharacterized protein</fullName>
    </submittedName>
</protein>
<accession>A0ABV2ZV53</accession>
<keyword evidence="2" id="KW-1185">Reference proteome</keyword>
<sequence>MSWRELLVYRGRLLQRRRTESVPQAAQDLYEVVVRRTRQLGETLTPPG</sequence>
<proteinExistence type="predicted"/>
<dbReference type="Proteomes" id="UP001550739">
    <property type="component" value="Unassembled WGS sequence"/>
</dbReference>
<comment type="caution">
    <text evidence="1">The sequence shown here is derived from an EMBL/GenBank/DDBJ whole genome shotgun (WGS) entry which is preliminary data.</text>
</comment>
<reference evidence="1 2" key="1">
    <citation type="submission" date="2024-06" db="EMBL/GenBank/DDBJ databases">
        <title>The Natural Products Discovery Center: Release of the First 8490 Sequenced Strains for Exploring Actinobacteria Biosynthetic Diversity.</title>
        <authorList>
            <person name="Kalkreuter E."/>
            <person name="Kautsar S.A."/>
            <person name="Yang D."/>
            <person name="Bader C.D."/>
            <person name="Teijaro C.N."/>
            <person name="Fluegel L."/>
            <person name="Davis C.M."/>
            <person name="Simpson J.R."/>
            <person name="Lauterbach L."/>
            <person name="Steele A.D."/>
            <person name="Gui C."/>
            <person name="Meng S."/>
            <person name="Li G."/>
            <person name="Viehrig K."/>
            <person name="Ye F."/>
            <person name="Su P."/>
            <person name="Kiefer A.F."/>
            <person name="Nichols A."/>
            <person name="Cepeda A.J."/>
            <person name="Yan W."/>
            <person name="Fan B."/>
            <person name="Jiang Y."/>
            <person name="Adhikari A."/>
            <person name="Zheng C.-J."/>
            <person name="Schuster L."/>
            <person name="Cowan T.M."/>
            <person name="Smanski M.J."/>
            <person name="Chevrette M.G."/>
            <person name="De Carvalho L.P.S."/>
            <person name="Shen B."/>
        </authorList>
    </citation>
    <scope>NUCLEOTIDE SEQUENCE [LARGE SCALE GENOMIC DNA]</scope>
    <source>
        <strain evidence="1 2">NPDC033843</strain>
    </source>
</reference>
<name>A0ABV2ZV53_9ACTN</name>
<evidence type="ECO:0000313" key="2">
    <source>
        <dbReference type="Proteomes" id="UP001550739"/>
    </source>
</evidence>
<organism evidence="1 2">
    <name type="scientific">Streptomyces sp. 900129855</name>
    <dbReference type="NCBI Taxonomy" id="3155129"/>
    <lineage>
        <taxon>Bacteria</taxon>
        <taxon>Bacillati</taxon>
        <taxon>Actinomycetota</taxon>
        <taxon>Actinomycetes</taxon>
        <taxon>Kitasatosporales</taxon>
        <taxon>Streptomycetaceae</taxon>
        <taxon>Streptomyces</taxon>
    </lineage>
</organism>
<dbReference type="RefSeq" id="WP_347336168.1">
    <property type="nucleotide sequence ID" value="NZ_JBEZVE010000028.1"/>
</dbReference>